<organism evidence="1 2">
    <name type="scientific">Paraglomus occultum</name>
    <dbReference type="NCBI Taxonomy" id="144539"/>
    <lineage>
        <taxon>Eukaryota</taxon>
        <taxon>Fungi</taxon>
        <taxon>Fungi incertae sedis</taxon>
        <taxon>Mucoromycota</taxon>
        <taxon>Glomeromycotina</taxon>
        <taxon>Glomeromycetes</taxon>
        <taxon>Paraglomerales</taxon>
        <taxon>Paraglomeraceae</taxon>
        <taxon>Paraglomus</taxon>
    </lineage>
</organism>
<name>A0A9N9GPH1_9GLOM</name>
<dbReference type="Proteomes" id="UP000789572">
    <property type="component" value="Unassembled WGS sequence"/>
</dbReference>
<evidence type="ECO:0000313" key="1">
    <source>
        <dbReference type="EMBL" id="CAG8616461.1"/>
    </source>
</evidence>
<evidence type="ECO:0000313" key="2">
    <source>
        <dbReference type="Proteomes" id="UP000789572"/>
    </source>
</evidence>
<dbReference type="AlphaFoldDB" id="A0A9N9GPH1"/>
<reference evidence="1" key="1">
    <citation type="submission" date="2021-06" db="EMBL/GenBank/DDBJ databases">
        <authorList>
            <person name="Kallberg Y."/>
            <person name="Tangrot J."/>
            <person name="Rosling A."/>
        </authorList>
    </citation>
    <scope>NUCLEOTIDE SEQUENCE</scope>
    <source>
        <strain evidence="1">IA702</strain>
    </source>
</reference>
<accession>A0A9N9GPH1</accession>
<feature type="non-terminal residue" evidence="1">
    <location>
        <position position="155"/>
    </location>
</feature>
<dbReference type="EMBL" id="CAJVPJ010002236">
    <property type="protein sequence ID" value="CAG8616461.1"/>
    <property type="molecule type" value="Genomic_DNA"/>
</dbReference>
<comment type="caution">
    <text evidence="1">The sequence shown here is derived from an EMBL/GenBank/DDBJ whole genome shotgun (WGS) entry which is preliminary data.</text>
</comment>
<keyword evidence="2" id="KW-1185">Reference proteome</keyword>
<protein>
    <submittedName>
        <fullName evidence="1">10763_t:CDS:1</fullName>
    </submittedName>
</protein>
<sequence length="155" mass="17562">MYVECTFINETQSPSRNYHYYQNFPSSSSPVSRVQTSSYQEAHRLPVGFHAGGTPSQQSVSRDYQWGSMLGGPRVNNQYRKTTSGVPCWGDPELTISKDYQWVSIDYQYQETTSGVPCWGDPESTITADQYQEDIDSTQDERTICMELSGVNVQT</sequence>
<proteinExistence type="predicted"/>
<gene>
    <name evidence="1" type="ORF">POCULU_LOCUS8208</name>
</gene>